<evidence type="ECO:0000256" key="5">
    <source>
        <dbReference type="ARBA" id="ARBA00023136"/>
    </source>
</evidence>
<keyword evidence="2" id="KW-0813">Transport</keyword>
<proteinExistence type="predicted"/>
<feature type="transmembrane region" description="Helical" evidence="6">
    <location>
        <begin position="312"/>
        <end position="331"/>
    </location>
</feature>
<dbReference type="Proteomes" id="UP001203852">
    <property type="component" value="Unassembled WGS sequence"/>
</dbReference>
<dbReference type="CDD" id="cd17330">
    <property type="entry name" value="MFS_SLC46_TetA_like"/>
    <property type="match status" value="1"/>
</dbReference>
<keyword evidence="3 6" id="KW-0812">Transmembrane</keyword>
<dbReference type="PANTHER" id="PTHR23504:SF15">
    <property type="entry name" value="MAJOR FACILITATOR SUPERFAMILY (MFS) PROFILE DOMAIN-CONTAINING PROTEIN"/>
    <property type="match status" value="1"/>
</dbReference>
<reference evidence="8" key="1">
    <citation type="journal article" date="2022" name="bioRxiv">
        <title>Deciphering the potential niche of two novel black yeast fungi from a biological soil crust based on their genomes, phenotypes, and melanin regulation.</title>
        <authorList>
            <consortium name="DOE Joint Genome Institute"/>
            <person name="Carr E.C."/>
            <person name="Barton Q."/>
            <person name="Grambo S."/>
            <person name="Sullivan M."/>
            <person name="Renfro C.M."/>
            <person name="Kuo A."/>
            <person name="Pangilinan J."/>
            <person name="Lipzen A."/>
            <person name="Keymanesh K."/>
            <person name="Savage E."/>
            <person name="Barry K."/>
            <person name="Grigoriev I.V."/>
            <person name="Riekhof W.R."/>
            <person name="Harris S.S."/>
        </authorList>
    </citation>
    <scope>NUCLEOTIDE SEQUENCE</scope>
    <source>
        <strain evidence="8">JF 03-4F</strain>
    </source>
</reference>
<gene>
    <name evidence="8" type="ORF">EDD36DRAFT_135889</name>
</gene>
<accession>A0AAN6E1J3</accession>
<dbReference type="InterPro" id="IPR020846">
    <property type="entry name" value="MFS_dom"/>
</dbReference>
<dbReference type="GO" id="GO:0022857">
    <property type="term" value="F:transmembrane transporter activity"/>
    <property type="evidence" value="ECO:0007669"/>
    <property type="project" value="InterPro"/>
</dbReference>
<feature type="transmembrane region" description="Helical" evidence="6">
    <location>
        <begin position="98"/>
        <end position="116"/>
    </location>
</feature>
<evidence type="ECO:0000256" key="3">
    <source>
        <dbReference type="ARBA" id="ARBA00022692"/>
    </source>
</evidence>
<feature type="transmembrane region" description="Helical" evidence="6">
    <location>
        <begin position="156"/>
        <end position="180"/>
    </location>
</feature>
<dbReference type="GO" id="GO:0016020">
    <property type="term" value="C:membrane"/>
    <property type="evidence" value="ECO:0007669"/>
    <property type="project" value="UniProtKB-SubCell"/>
</dbReference>
<protein>
    <submittedName>
        <fullName evidence="8">Major facilitator superfamily domain-containing protein</fullName>
    </submittedName>
</protein>
<keyword evidence="9" id="KW-1185">Reference proteome</keyword>
<evidence type="ECO:0000256" key="2">
    <source>
        <dbReference type="ARBA" id="ARBA00022448"/>
    </source>
</evidence>
<dbReference type="Pfam" id="PF07690">
    <property type="entry name" value="MFS_1"/>
    <property type="match status" value="1"/>
</dbReference>
<feature type="transmembrane region" description="Helical" evidence="6">
    <location>
        <begin position="398"/>
        <end position="417"/>
    </location>
</feature>
<sequence length="579" mass="63353">MPDLLTRVFLRDSGSKDSEDKFPARQLFILALCRLCEPIAFMSTFPYAYRMVESFNITQDETQISVYAGMLITAFAFAEFSTGTLWGSISDRIGRKPVLIMGLFGTALSMISFGFARSLPTAIMARALGGLLNGNSGVLQTTVAELVTKKEHQAKAYAVMPFIWSVGSIIGPAIGGALAMPCGSHQSWCTKGNLFDTYPFLLPNLCCVLILCAGMIFGIMFLEETHSEKKHHRDLGLELGRILLGKTSSRANANTFSASNFKETSNFADSAPPPGYRSTESSPLLTSTSMDALDSDLGMLQEKEKLGTTRKYSKHVVLIILGYAILAYHSVSFDALMPTFLSEDRMQTPAILPFKFSGGFGLSTQAIGYMLAVQGVYAMFAQMWLFPLVVRRLGNLRAYRLVLTIWPFLYLAVPYLVLLPEHLQKTGIYFCMMTKMTFHVISFPSNAILLANAVPSRSVLGSINGSAASAACFARAFGPVVTGSIHSVGLKLGYNGLAWWACGIVCAVGALESYWMEEGEGRLVRPSEQEEQNSCEPLLHATAAEPTEDCTARSDSIPLMDELDLTKALKQDLDIDFKH</sequence>
<evidence type="ECO:0000256" key="4">
    <source>
        <dbReference type="ARBA" id="ARBA00022989"/>
    </source>
</evidence>
<feature type="transmembrane region" description="Helical" evidence="6">
    <location>
        <begin position="200"/>
        <end position="222"/>
    </location>
</feature>
<dbReference type="PANTHER" id="PTHR23504">
    <property type="entry name" value="MAJOR FACILITATOR SUPERFAMILY DOMAIN-CONTAINING PROTEIN 10"/>
    <property type="match status" value="1"/>
</dbReference>
<dbReference type="InterPro" id="IPR011701">
    <property type="entry name" value="MFS"/>
</dbReference>
<organism evidence="8 9">
    <name type="scientific">Exophiala viscosa</name>
    <dbReference type="NCBI Taxonomy" id="2486360"/>
    <lineage>
        <taxon>Eukaryota</taxon>
        <taxon>Fungi</taxon>
        <taxon>Dikarya</taxon>
        <taxon>Ascomycota</taxon>
        <taxon>Pezizomycotina</taxon>
        <taxon>Eurotiomycetes</taxon>
        <taxon>Chaetothyriomycetidae</taxon>
        <taxon>Chaetothyriales</taxon>
        <taxon>Herpotrichiellaceae</taxon>
        <taxon>Exophiala</taxon>
    </lineage>
</organism>
<dbReference type="AlphaFoldDB" id="A0AAN6E1J3"/>
<feature type="domain" description="Major facilitator superfamily (MFS) profile" evidence="7">
    <location>
        <begin position="26"/>
        <end position="521"/>
    </location>
</feature>
<evidence type="ECO:0000256" key="6">
    <source>
        <dbReference type="SAM" id="Phobius"/>
    </source>
</evidence>
<feature type="transmembrane region" description="Helical" evidence="6">
    <location>
        <begin position="366"/>
        <end position="386"/>
    </location>
</feature>
<keyword evidence="4 6" id="KW-1133">Transmembrane helix</keyword>
<dbReference type="PROSITE" id="PS50850">
    <property type="entry name" value="MFS"/>
    <property type="match status" value="1"/>
</dbReference>
<evidence type="ECO:0000313" key="9">
    <source>
        <dbReference type="Proteomes" id="UP001203852"/>
    </source>
</evidence>
<evidence type="ECO:0000313" key="8">
    <source>
        <dbReference type="EMBL" id="KAI1616455.1"/>
    </source>
</evidence>
<dbReference type="Gene3D" id="1.20.1250.20">
    <property type="entry name" value="MFS general substrate transporter like domains"/>
    <property type="match status" value="1"/>
</dbReference>
<comment type="caution">
    <text evidence="8">The sequence shown here is derived from an EMBL/GenBank/DDBJ whole genome shotgun (WGS) entry which is preliminary data.</text>
</comment>
<keyword evidence="5 6" id="KW-0472">Membrane</keyword>
<feature type="transmembrane region" description="Helical" evidence="6">
    <location>
        <begin position="64"/>
        <end position="86"/>
    </location>
</feature>
<evidence type="ECO:0000256" key="1">
    <source>
        <dbReference type="ARBA" id="ARBA00004141"/>
    </source>
</evidence>
<dbReference type="SUPFAM" id="SSF103473">
    <property type="entry name" value="MFS general substrate transporter"/>
    <property type="match status" value="1"/>
</dbReference>
<evidence type="ECO:0000259" key="7">
    <source>
        <dbReference type="PROSITE" id="PS50850"/>
    </source>
</evidence>
<dbReference type="EMBL" id="MU404351">
    <property type="protein sequence ID" value="KAI1616455.1"/>
    <property type="molecule type" value="Genomic_DNA"/>
</dbReference>
<name>A0AAN6E1J3_9EURO</name>
<comment type="subcellular location">
    <subcellularLocation>
        <location evidence="1">Membrane</location>
        <topology evidence="1">Multi-pass membrane protein</topology>
    </subcellularLocation>
</comment>
<dbReference type="InterPro" id="IPR036259">
    <property type="entry name" value="MFS_trans_sf"/>
</dbReference>